<proteinExistence type="predicted"/>
<keyword evidence="3" id="KW-1185">Reference proteome</keyword>
<name>A0A2T6ZP36_TUBBO</name>
<feature type="region of interest" description="Disordered" evidence="1">
    <location>
        <begin position="54"/>
        <end position="73"/>
    </location>
</feature>
<organism evidence="2 3">
    <name type="scientific">Tuber borchii</name>
    <name type="common">White truffle</name>
    <dbReference type="NCBI Taxonomy" id="42251"/>
    <lineage>
        <taxon>Eukaryota</taxon>
        <taxon>Fungi</taxon>
        <taxon>Dikarya</taxon>
        <taxon>Ascomycota</taxon>
        <taxon>Pezizomycotina</taxon>
        <taxon>Pezizomycetes</taxon>
        <taxon>Pezizales</taxon>
        <taxon>Tuberaceae</taxon>
        <taxon>Tuber</taxon>
    </lineage>
</organism>
<dbReference type="EMBL" id="NESQ01000157">
    <property type="protein sequence ID" value="PUU77250.1"/>
    <property type="molecule type" value="Genomic_DNA"/>
</dbReference>
<feature type="compositionally biased region" description="Polar residues" evidence="1">
    <location>
        <begin position="57"/>
        <end position="73"/>
    </location>
</feature>
<sequence length="73" mass="8221">MLYKIVFTPRARELLAIFTICAAGPWIAAADTRQAWRAEMAEMQKYFDREMDVLQHGTPTGKTQTTSSPDKSA</sequence>
<gene>
    <name evidence="2" type="ORF">B9Z19DRAFT_1194160</name>
</gene>
<reference evidence="2 3" key="1">
    <citation type="submission" date="2017-04" db="EMBL/GenBank/DDBJ databases">
        <title>Draft genome sequence of Tuber borchii Vittad., a whitish edible truffle.</title>
        <authorList>
            <consortium name="DOE Joint Genome Institute"/>
            <person name="Murat C."/>
            <person name="Kuo A."/>
            <person name="Barry K.W."/>
            <person name="Clum A."/>
            <person name="Dockter R.B."/>
            <person name="Fauchery L."/>
            <person name="Iotti M."/>
            <person name="Kohler A."/>
            <person name="Labutti K."/>
            <person name="Lindquist E.A."/>
            <person name="Lipzen A."/>
            <person name="Ohm R.A."/>
            <person name="Wang M."/>
            <person name="Grigoriev I.V."/>
            <person name="Zambonelli A."/>
            <person name="Martin F.M."/>
        </authorList>
    </citation>
    <scope>NUCLEOTIDE SEQUENCE [LARGE SCALE GENOMIC DNA]</scope>
    <source>
        <strain evidence="2 3">Tbo3840</strain>
    </source>
</reference>
<evidence type="ECO:0000313" key="3">
    <source>
        <dbReference type="Proteomes" id="UP000244722"/>
    </source>
</evidence>
<dbReference type="Proteomes" id="UP000244722">
    <property type="component" value="Unassembled WGS sequence"/>
</dbReference>
<protein>
    <submittedName>
        <fullName evidence="2">Uncharacterized protein</fullName>
    </submittedName>
</protein>
<dbReference type="AlphaFoldDB" id="A0A2T6ZP36"/>
<comment type="caution">
    <text evidence="2">The sequence shown here is derived from an EMBL/GenBank/DDBJ whole genome shotgun (WGS) entry which is preliminary data.</text>
</comment>
<accession>A0A2T6ZP36</accession>
<evidence type="ECO:0000256" key="1">
    <source>
        <dbReference type="SAM" id="MobiDB-lite"/>
    </source>
</evidence>
<evidence type="ECO:0000313" key="2">
    <source>
        <dbReference type="EMBL" id="PUU77250.1"/>
    </source>
</evidence>